<evidence type="ECO:0000256" key="4">
    <source>
        <dbReference type="ARBA" id="ARBA00022670"/>
    </source>
</evidence>
<keyword evidence="7 9" id="KW-0862">Zinc</keyword>
<dbReference type="Gene3D" id="2.30.250.10">
    <property type="entry name" value="Aminopeptidase i, Domain 2"/>
    <property type="match status" value="1"/>
</dbReference>
<comment type="similarity">
    <text evidence="2 9">Belongs to the peptidase M18 family.</text>
</comment>
<dbReference type="Gene3D" id="3.40.630.10">
    <property type="entry name" value="Zn peptidases"/>
    <property type="match status" value="1"/>
</dbReference>
<dbReference type="GO" id="GO:0008237">
    <property type="term" value="F:metallopeptidase activity"/>
    <property type="evidence" value="ECO:0007669"/>
    <property type="project" value="UniProtKB-KW"/>
</dbReference>
<dbReference type="PANTHER" id="PTHR28570">
    <property type="entry name" value="ASPARTYL AMINOPEPTIDASE"/>
    <property type="match status" value="1"/>
</dbReference>
<dbReference type="CDD" id="cd05658">
    <property type="entry name" value="M18_DAP"/>
    <property type="match status" value="1"/>
</dbReference>
<dbReference type="GO" id="GO:0008270">
    <property type="term" value="F:zinc ion binding"/>
    <property type="evidence" value="ECO:0007669"/>
    <property type="project" value="InterPro"/>
</dbReference>
<dbReference type="GO" id="GO:0006508">
    <property type="term" value="P:proteolysis"/>
    <property type="evidence" value="ECO:0007669"/>
    <property type="project" value="UniProtKB-KW"/>
</dbReference>
<evidence type="ECO:0000256" key="2">
    <source>
        <dbReference type="ARBA" id="ARBA00008290"/>
    </source>
</evidence>
<dbReference type="NCBIfam" id="NF002759">
    <property type="entry name" value="PRK02813.1"/>
    <property type="match status" value="1"/>
</dbReference>
<comment type="caution">
    <text evidence="11">The sequence shown here is derived from an EMBL/GenBank/DDBJ whole genome shotgun (WGS) entry which is preliminary data.</text>
</comment>
<evidence type="ECO:0000256" key="3">
    <source>
        <dbReference type="ARBA" id="ARBA00022438"/>
    </source>
</evidence>
<evidence type="ECO:0000256" key="1">
    <source>
        <dbReference type="ARBA" id="ARBA00001947"/>
    </source>
</evidence>
<evidence type="ECO:0000256" key="5">
    <source>
        <dbReference type="ARBA" id="ARBA00022723"/>
    </source>
</evidence>
<sequence>MGQDTIKGLFAFIEASPTAYHAVDQMRGKLEKEGYQRLSEGQEWTLQPGGNYYVIRGGSSLIAFRVPRGAVKGFHIVASHSDSPGLKLKENPEMDTDGGLVKLNVEKYGGMLCSTWFDRPLGIAGRLLLHQGGRLISRLIDLGRDVCLIPSLAIHMNREANNGIKYNVQKDLLPLYRSQSGRRSLLDQAAAAAETERERIAGYDLFVYNRMKGSVWGGDGEFISISRLDDLQCAYASLEAFLAAKEGGSIPVHCVFDNEEVGSMTRQGADSTFLSDVLARIGGSLGKTPAGYRQMLAMSFLVSADNAHGVHPNYEDQSCPTNRPRLNGGVVLKFSANQRYATDGFSAAVFRQICGQAQVPCQVFANRSDMAGGSTLGSLSGTQVSIPAVDIGLAQLAMHSAYETGGSRDTDHLIRALREFYQCSVSEEADGSYILI</sequence>
<reference evidence="11" key="1">
    <citation type="journal article" date="2021" name="PeerJ">
        <title>Extensive microbial diversity within the chicken gut microbiome revealed by metagenomics and culture.</title>
        <authorList>
            <person name="Gilroy R."/>
            <person name="Ravi A."/>
            <person name="Getino M."/>
            <person name="Pursley I."/>
            <person name="Horton D.L."/>
            <person name="Alikhan N.F."/>
            <person name="Baker D."/>
            <person name="Gharbi K."/>
            <person name="Hall N."/>
            <person name="Watson M."/>
            <person name="Adriaenssens E.M."/>
            <person name="Foster-Nyarko E."/>
            <person name="Jarju S."/>
            <person name="Secka A."/>
            <person name="Antonio M."/>
            <person name="Oren A."/>
            <person name="Chaudhuri R.R."/>
            <person name="La Ragione R."/>
            <person name="Hildebrand F."/>
            <person name="Pallen M.J."/>
        </authorList>
    </citation>
    <scope>NUCLEOTIDE SEQUENCE</scope>
    <source>
        <strain evidence="11">ChiSxjej1B13-11762</strain>
    </source>
</reference>
<dbReference type="AlphaFoldDB" id="A0A9D1UDL8"/>
<dbReference type="GO" id="GO:0005737">
    <property type="term" value="C:cytoplasm"/>
    <property type="evidence" value="ECO:0007669"/>
    <property type="project" value="UniProtKB-ARBA"/>
</dbReference>
<organism evidence="11 12">
    <name type="scientific">Candidatus Dorea gallistercoris</name>
    <dbReference type="NCBI Taxonomy" id="2838542"/>
    <lineage>
        <taxon>Bacteria</taxon>
        <taxon>Bacillati</taxon>
        <taxon>Bacillota</taxon>
        <taxon>Clostridia</taxon>
        <taxon>Lachnospirales</taxon>
        <taxon>Lachnospiraceae</taxon>
        <taxon>Dorea</taxon>
    </lineage>
</organism>
<keyword evidence="5 9" id="KW-0479">Metal-binding</keyword>
<dbReference type="InterPro" id="IPR023358">
    <property type="entry name" value="Peptidase_M18_dom2"/>
</dbReference>
<proteinExistence type="inferred from homology"/>
<dbReference type="SUPFAM" id="SSF101821">
    <property type="entry name" value="Aminopeptidase/glucanase lid domain"/>
    <property type="match status" value="1"/>
</dbReference>
<evidence type="ECO:0000313" key="11">
    <source>
        <dbReference type="EMBL" id="HIW83398.1"/>
    </source>
</evidence>
<reference evidence="11" key="2">
    <citation type="submission" date="2021-04" db="EMBL/GenBank/DDBJ databases">
        <authorList>
            <person name="Gilroy R."/>
        </authorList>
    </citation>
    <scope>NUCLEOTIDE SEQUENCE</scope>
    <source>
        <strain evidence="11">ChiSxjej1B13-11762</strain>
    </source>
</reference>
<dbReference type="PANTHER" id="PTHR28570:SF3">
    <property type="entry name" value="ASPARTYL AMINOPEPTIDASE"/>
    <property type="match status" value="1"/>
</dbReference>
<evidence type="ECO:0000256" key="9">
    <source>
        <dbReference type="RuleBase" id="RU004386"/>
    </source>
</evidence>
<evidence type="ECO:0000256" key="8">
    <source>
        <dbReference type="ARBA" id="ARBA00023049"/>
    </source>
</evidence>
<dbReference type="InterPro" id="IPR001948">
    <property type="entry name" value="Peptidase_M18"/>
</dbReference>
<dbReference type="Proteomes" id="UP000824263">
    <property type="component" value="Unassembled WGS sequence"/>
</dbReference>
<evidence type="ECO:0000313" key="12">
    <source>
        <dbReference type="Proteomes" id="UP000824263"/>
    </source>
</evidence>
<dbReference type="EMBL" id="DXGF01000065">
    <property type="protein sequence ID" value="HIW83398.1"/>
    <property type="molecule type" value="Genomic_DNA"/>
</dbReference>
<dbReference type="PRINTS" id="PR00932">
    <property type="entry name" value="AMINO1PTASE"/>
</dbReference>
<dbReference type="SUPFAM" id="SSF53187">
    <property type="entry name" value="Zn-dependent exopeptidases"/>
    <property type="match status" value="1"/>
</dbReference>
<dbReference type="EC" id="3.4.11.-" evidence="10"/>
<keyword evidence="4 9" id="KW-0645">Protease</keyword>
<gene>
    <name evidence="11" type="ORF">H9873_03645</name>
</gene>
<dbReference type="Pfam" id="PF02127">
    <property type="entry name" value="Peptidase_M18"/>
    <property type="match status" value="1"/>
</dbReference>
<keyword evidence="6 9" id="KW-0378">Hydrolase</keyword>
<evidence type="ECO:0000256" key="7">
    <source>
        <dbReference type="ARBA" id="ARBA00022833"/>
    </source>
</evidence>
<dbReference type="GO" id="GO:0004177">
    <property type="term" value="F:aminopeptidase activity"/>
    <property type="evidence" value="ECO:0007669"/>
    <property type="project" value="UniProtKB-KW"/>
</dbReference>
<accession>A0A9D1UDL8</accession>
<keyword evidence="8 9" id="KW-0482">Metalloprotease</keyword>
<protein>
    <recommendedName>
        <fullName evidence="10">M18 family aminopeptidase</fullName>
        <ecNumber evidence="10">3.4.11.-</ecNumber>
    </recommendedName>
</protein>
<evidence type="ECO:0000256" key="6">
    <source>
        <dbReference type="ARBA" id="ARBA00022801"/>
    </source>
</evidence>
<name>A0A9D1UDL8_9FIRM</name>
<comment type="cofactor">
    <cofactor evidence="1 10">
        <name>Zn(2+)</name>
        <dbReference type="ChEBI" id="CHEBI:29105"/>
    </cofactor>
</comment>
<evidence type="ECO:0000256" key="10">
    <source>
        <dbReference type="RuleBase" id="RU004387"/>
    </source>
</evidence>
<keyword evidence="3 9" id="KW-0031">Aminopeptidase</keyword>